<feature type="domain" description="HYR" evidence="5">
    <location>
        <begin position="1395"/>
        <end position="1475"/>
    </location>
</feature>
<keyword evidence="1 4" id="KW-0732">Signal</keyword>
<feature type="compositionally biased region" description="Gly residues" evidence="3">
    <location>
        <begin position="1746"/>
        <end position="1761"/>
    </location>
</feature>
<dbReference type="NCBIfam" id="TIGR04183">
    <property type="entry name" value="Por_Secre_tail"/>
    <property type="match status" value="1"/>
</dbReference>
<dbReference type="InterPro" id="IPR026444">
    <property type="entry name" value="Secre_tail"/>
</dbReference>
<feature type="compositionally biased region" description="Polar residues" evidence="3">
    <location>
        <begin position="682"/>
        <end position="693"/>
    </location>
</feature>
<reference evidence="6" key="1">
    <citation type="submission" date="2021-07" db="EMBL/GenBank/DDBJ databases">
        <title>Aureisphaera sp. CAU 1614 isolated from sea sediment.</title>
        <authorList>
            <person name="Kim W."/>
        </authorList>
    </citation>
    <scope>NUCLEOTIDE SEQUENCE</scope>
    <source>
        <strain evidence="6">CAU 1614</strain>
    </source>
</reference>
<evidence type="ECO:0000256" key="3">
    <source>
        <dbReference type="SAM" id="MobiDB-lite"/>
    </source>
</evidence>
<protein>
    <submittedName>
        <fullName evidence="6">HYR domain-containing protein</fullName>
    </submittedName>
</protein>
<dbReference type="PANTHER" id="PTHR46343:SF2">
    <property type="entry name" value="SUSHI_VON WILLEBRAND FACTOR TYPE A_EGF_PENTRAXIN DOMAIN-CONTAINING 1"/>
    <property type="match status" value="1"/>
</dbReference>
<name>A0A9X1FR96_9FLAO</name>
<feature type="region of interest" description="Disordered" evidence="3">
    <location>
        <begin position="1746"/>
        <end position="1772"/>
    </location>
</feature>
<dbReference type="Pfam" id="PF18962">
    <property type="entry name" value="Por_Secre_tail"/>
    <property type="match status" value="1"/>
</dbReference>
<feature type="region of interest" description="Disordered" evidence="3">
    <location>
        <begin position="676"/>
        <end position="695"/>
    </location>
</feature>
<evidence type="ECO:0000259" key="5">
    <source>
        <dbReference type="PROSITE" id="PS50825"/>
    </source>
</evidence>
<keyword evidence="2" id="KW-0677">Repeat</keyword>
<feature type="domain" description="HYR" evidence="5">
    <location>
        <begin position="1830"/>
        <end position="1912"/>
    </location>
</feature>
<dbReference type="PANTHER" id="PTHR46343">
    <property type="entry name" value="HYR DOMAIN-CONTAINING PROTEIN"/>
    <property type="match status" value="1"/>
</dbReference>
<dbReference type="Proteomes" id="UP001138686">
    <property type="component" value="Unassembled WGS sequence"/>
</dbReference>
<dbReference type="PROSITE" id="PS50825">
    <property type="entry name" value="HYR"/>
    <property type="match status" value="4"/>
</dbReference>
<accession>A0A9X1FR96</accession>
<feature type="compositionally biased region" description="Polar residues" evidence="3">
    <location>
        <begin position="1625"/>
        <end position="1634"/>
    </location>
</feature>
<feature type="chain" id="PRO_5040957311" evidence="4">
    <location>
        <begin position="26"/>
        <end position="2493"/>
    </location>
</feature>
<sequence length="2493" mass="248000">MKTITTLLTIAITFMALSVSFGQKAVVIGTNHVTSDGFAFLVTQDLANGEVVYFTEDEYNNTTNVFASGESIVRFTASGVITTGTVVYVEETGVSTNTFNVTCTGGGACGTTAHFGGGFSLRTDGEAYYSYTDTNDDPSDGVTEIYSVFFTGEVGQPNPGGPIPAALDPTPDFPNAIVIDGFPAVSPGRAEFMYAGAGVRDGRCRDDLEVVSNYLHGQAYQALNTTTFGSFTLSCTSPTITVTSSPASVAENSGTPMVYTFTLSVPSAGVTTVNFSVGGTSTFPSDYGQSGAATFGAASGTVNIPNGATTAMVTITPTGDTTLEPDETVILTATSGTGYIVGSPSGSTGTITNDDTMAITPLVAVTGLNNAVAPGVEGFSFVALDDIPASTEVFFTEEEFNINTLAFSITSGEGVVRWTAPAGGVLRGEVIVATENSPDVFTATCDSGTCGTFTTIVTGFTFASNGEGFFAYSDTDTDPTNGVTQVHSVLFTGTSATPGGNIPAIEDPSTVYIGSVVVDGFPAVQPLRTEYDPALRGVTVDQANFQNTANWLHAQANATLSTVPFANIIITTGSSNPTLTLTASPTTTVEDSGTGIVYTFMLDANATADTTVNFTVSGTATFTTDYTVSGASTFSSTSGSAVILNGNNSVAVTITPVVDAMVEPSETVQLMIDSGTGYDGGTPNSATGTITNDDTSDSDPLVAIMGMTHDSGSPDAFAFVAAQDIPAGTVVYFTEDEFDNTTLLFSSGESVLQWTSPGGGQIVKGDVIVVTETATDTFSVTCSDTSGNGCGSIVVIVGGFAFATNGETLYAYEDSDTNPANGVDDIYGVMYTGNSSTPGGNLPAIEDPTGIYLNALVVDGFPAVAPDKTEYTPAGRAIPVGAADFENPANYDHAFPYGAGLSTVPFADLSIVVTFTAPADLCLDAGVQAGLGSGTPVGGVYSGPGVTDDGNGTTYSFDPAAAGVGIHTLTYTFGGGNAMDDVEVFALPSVTFTALADLCLDAGVQAGLGGGNPAGGVYSGPGVTDDGNGTTYSFDPAAAGVGVHTLTYTFTDANGCTASASDDVEVFALPVVAFTAPADLCIDAGVQAGLGGGTPTGGVYSGPGVTDDGNGMTYSFDPAAAGVGVHTLTYTFTDANGCTASTSDDVEVFALPVVAFTAPADLCIDAGVQAGLGGGTPTGGVYSGSGVTDDGNGITYSFNPAAAGVGTHTLTYTFTDANGCTNSASDDVEVFALPTVTFTALADLCIDAGVQAGLGGGTPNGGIYSGAGVTDDGNGMTYSFDPAAAGVGTHTLTYTFTDANGCTDSASDDVEVFALPTVTFTAPPSPVCPGAVLTGQGGGTPSGGVYSGPGVTDDGNGTTYTFDAGVAGNGTHTLTYTFTDANGCTGSASDTVTVEDTQDPVVTCPTDITQNNDPGVCGAVVIFTPTATDNCPGVTVSSVPASGSVFPVGITTVTVTAIDATGNTDTCTFDVTVNDIEDPTITCPADITVNNDPGVCGAVVTFADPTVADNCGGTMIMETFAFTGTTDTFVVPAGVTSITIESQGAQGGFNGGLGASISGTFAVTPGETLNLMVGGEGGSRTNNAGVGGGGGGSFIWNPSGPTLLIAAGGGGGGAGNGNGVPGAGSATNVPTDSTNGSGNGAGGAGGNGGAGGALVAGATCDAGAGGGAGWLSNGADGASPNAPLSGGGVNPLAGGAGGNEGPNCTFPPTGSAVGGFGGGGGGGGVSGAGGGGGGYNGGGGGNSWAGGNPPGWGAGGGGGSFNAGTSPTNTGGVRAGDGQIVISYTLPLVITQTAGLSSGSTFPVGTTTNTFLVTDPSGNTATCSFDVTVSDNEPPVANCVAPFTLQLDATGNASITPSDIDNGSTDNCGIASLAVSPSSFTCADVGPNTVTLTVTDVNGNSSTCTTVVTVEDNVAPTAVCMDITIDLDADGNATITPADVDGGSTDACGIASLSIDVDTFDCSDVGPNNVVLTVTDVNGNSSQCTAVVTVQDVTAPVMACPADIVAVAEPDICGITLTYSDPIALDACGVASVVLTSGLPSGSVFPVGVSTVEWTATDVNGNSSTCSFIVTVTDTTPPVAMCQDITVPLDATGNATITVADVDGGSFDNCAIDTMSIDINTFDCSDVGPNDVTLTVTDIYGNVSNCIAVVTIEDVTAPVAVCQNITVQLDATGTVTINPADLDGGSTDVCGIDTAAYSVDIDTFDCSNVGDNPVVLTVTDVNGNTATCTAIVTVEDITEPDVVCQDITVELDENGLATIVADDVIASNTDACGIFETSIDISEFNCDDIGTPVLVTVFSEDVNGNISTCTAEVTVEDLLAPVVTCPEDQTVDPGGASDLYEVPDYLLTGEATAIDNCTDPLVITTQDPAPGTLLSEGTYTVTITAEDESGNIGTCTFELTVDSTLGTNDPKLDISTIIMYPNPAQAIVNISNPQAIPLENAAIYDVTGRLVKTFDLRGMGTEKALDIALLASASYVVVIQSESGTLTKQLIKE</sequence>
<dbReference type="RefSeq" id="WP_219053643.1">
    <property type="nucleotide sequence ID" value="NZ_JAHWDP010000009.1"/>
</dbReference>
<evidence type="ECO:0000256" key="4">
    <source>
        <dbReference type="SAM" id="SignalP"/>
    </source>
</evidence>
<evidence type="ECO:0000256" key="2">
    <source>
        <dbReference type="ARBA" id="ARBA00022737"/>
    </source>
</evidence>
<dbReference type="EMBL" id="JAHWDP010000009">
    <property type="protein sequence ID" value="MBW2939116.1"/>
    <property type="molecule type" value="Genomic_DNA"/>
</dbReference>
<proteinExistence type="predicted"/>
<evidence type="ECO:0000313" key="6">
    <source>
        <dbReference type="EMBL" id="MBW2939116.1"/>
    </source>
</evidence>
<gene>
    <name evidence="6" type="ORF">KXJ69_13450</name>
</gene>
<dbReference type="InterPro" id="IPR043555">
    <property type="entry name" value="SRPX-like"/>
</dbReference>
<evidence type="ECO:0000313" key="7">
    <source>
        <dbReference type="Proteomes" id="UP001138686"/>
    </source>
</evidence>
<keyword evidence="7" id="KW-1185">Reference proteome</keyword>
<evidence type="ECO:0000256" key="1">
    <source>
        <dbReference type="ARBA" id="ARBA00022729"/>
    </source>
</evidence>
<feature type="domain" description="HYR" evidence="5">
    <location>
        <begin position="2316"/>
        <end position="2403"/>
    </location>
</feature>
<dbReference type="Pfam" id="PF02494">
    <property type="entry name" value="HYR"/>
    <property type="match status" value="4"/>
</dbReference>
<organism evidence="6 7">
    <name type="scientific">Halomarinibacterium sedimenti</name>
    <dbReference type="NCBI Taxonomy" id="2857106"/>
    <lineage>
        <taxon>Bacteria</taxon>
        <taxon>Pseudomonadati</taxon>
        <taxon>Bacteroidota</taxon>
        <taxon>Flavobacteriia</taxon>
        <taxon>Flavobacteriales</taxon>
        <taxon>Flavobacteriaceae</taxon>
        <taxon>Halomarinibacterium</taxon>
    </lineage>
</organism>
<feature type="domain" description="HYR" evidence="5">
    <location>
        <begin position="1991"/>
        <end position="2074"/>
    </location>
</feature>
<feature type="signal peptide" evidence="4">
    <location>
        <begin position="1"/>
        <end position="25"/>
    </location>
</feature>
<comment type="caution">
    <text evidence="6">The sequence shown here is derived from an EMBL/GenBank/DDBJ whole genome shotgun (WGS) entry which is preliminary data.</text>
</comment>
<feature type="region of interest" description="Disordered" evidence="3">
    <location>
        <begin position="1618"/>
        <end position="1640"/>
    </location>
</feature>
<dbReference type="InterPro" id="IPR003410">
    <property type="entry name" value="HYR_dom"/>
</dbReference>